<keyword evidence="1" id="KW-0813">Transport</keyword>
<reference evidence="5 6" key="1">
    <citation type="submission" date="2010-08" db="EMBL/GenBank/DDBJ databases">
        <authorList>
            <person name="Harkins D.M."/>
            <person name="Madupu R."/>
            <person name="Durkin A.S."/>
            <person name="Torralba M."/>
            <person name="Methe B."/>
            <person name="Sutton G.G."/>
            <person name="Nelson K.E."/>
        </authorList>
    </citation>
    <scope>NUCLEOTIDE SEQUENCE [LARGE SCALE GENOMIC DNA]</scope>
    <source>
        <strain evidence="5 6">DSM 17678</strain>
    </source>
</reference>
<evidence type="ECO:0000256" key="1">
    <source>
        <dbReference type="ARBA" id="ARBA00022448"/>
    </source>
</evidence>
<evidence type="ECO:0000313" key="5">
    <source>
        <dbReference type="EMBL" id="EFM64072.1"/>
    </source>
</evidence>
<dbReference type="PROSITE" id="PS00211">
    <property type="entry name" value="ABC_TRANSPORTER_1"/>
    <property type="match status" value="1"/>
</dbReference>
<comment type="caution">
    <text evidence="5">The sequence shown here is derived from an EMBL/GenBank/DDBJ whole genome shotgun (WGS) entry which is preliminary data.</text>
</comment>
<dbReference type="Pfam" id="PF00005">
    <property type="entry name" value="ABC_tran"/>
    <property type="match status" value="1"/>
</dbReference>
<dbReference type="PROSITE" id="PS50893">
    <property type="entry name" value="ABC_TRANSPORTER_2"/>
    <property type="match status" value="1"/>
</dbReference>
<dbReference type="InterPro" id="IPR003439">
    <property type="entry name" value="ABC_transporter-like_ATP-bd"/>
</dbReference>
<dbReference type="RefSeq" id="WP_007791065.1">
    <property type="nucleotide sequence ID" value="NZ_ADGQ01000071.1"/>
</dbReference>
<dbReference type="GeneID" id="84801354"/>
<evidence type="ECO:0000256" key="3">
    <source>
        <dbReference type="ARBA" id="ARBA00022840"/>
    </source>
</evidence>
<dbReference type="InterPro" id="IPR050093">
    <property type="entry name" value="ABC_SmlMolc_Importer"/>
</dbReference>
<evidence type="ECO:0000313" key="6">
    <source>
        <dbReference type="Proteomes" id="UP000003244"/>
    </source>
</evidence>
<dbReference type="OrthoDB" id="9801958at2"/>
<sequence>MNILMEKINKAYGDKEVLKDFTAKFQEGTVTFITGESGIGKTSIIRILMGLEVYQSGSISGMEDKQVSVVFQDDCLCDKLSLYKNLKMVLDGLEYKDQDLGGLLDMFGLGDYDHKRVAELSGGMKRRLAILRAILYPHNLMIMDEPFKGLDVENKKLVMGQVGKSLVGKTAIIVTHDKTEIDFFRSIEGLAIREIDMKK</sequence>
<keyword evidence="6" id="KW-1185">Reference proteome</keyword>
<feature type="domain" description="ABC transporter" evidence="4">
    <location>
        <begin position="3"/>
        <end position="195"/>
    </location>
</feature>
<dbReference type="GO" id="GO:0016887">
    <property type="term" value="F:ATP hydrolysis activity"/>
    <property type="evidence" value="ECO:0007669"/>
    <property type="project" value="InterPro"/>
</dbReference>
<protein>
    <submittedName>
        <fullName evidence="5">ABC transporter, ATP-binding protein</fullName>
    </submittedName>
</protein>
<dbReference type="SUPFAM" id="SSF52540">
    <property type="entry name" value="P-loop containing nucleoside triphosphate hydrolases"/>
    <property type="match status" value="1"/>
</dbReference>
<dbReference type="GO" id="GO:0005524">
    <property type="term" value="F:ATP binding"/>
    <property type="evidence" value="ECO:0007669"/>
    <property type="project" value="UniProtKB-KW"/>
</dbReference>
<dbReference type="SMART" id="SM00382">
    <property type="entry name" value="AAA"/>
    <property type="match status" value="1"/>
</dbReference>
<dbReference type="InterPro" id="IPR017871">
    <property type="entry name" value="ABC_transporter-like_CS"/>
</dbReference>
<dbReference type="STRING" id="596315.HMPREF0634_0874"/>
<name>E0E4X9_9FIRM</name>
<evidence type="ECO:0000256" key="2">
    <source>
        <dbReference type="ARBA" id="ARBA00022741"/>
    </source>
</evidence>
<keyword evidence="2" id="KW-0547">Nucleotide-binding</keyword>
<gene>
    <name evidence="5" type="ORF">HMPREF0634_0874</name>
</gene>
<evidence type="ECO:0000259" key="4">
    <source>
        <dbReference type="PROSITE" id="PS50893"/>
    </source>
</evidence>
<dbReference type="InterPro" id="IPR027417">
    <property type="entry name" value="P-loop_NTPase"/>
</dbReference>
<keyword evidence="3 5" id="KW-0067">ATP-binding</keyword>
<dbReference type="PANTHER" id="PTHR42781:SF8">
    <property type="entry name" value="BICARBONATE TRANSPORT ATP-BINDING PROTEIN CMPC"/>
    <property type="match status" value="1"/>
</dbReference>
<dbReference type="eggNOG" id="COG1116">
    <property type="taxonomic scope" value="Bacteria"/>
</dbReference>
<proteinExistence type="predicted"/>
<dbReference type="Proteomes" id="UP000003244">
    <property type="component" value="Unassembled WGS sequence"/>
</dbReference>
<dbReference type="EMBL" id="ADGQ01000071">
    <property type="protein sequence ID" value="EFM64072.1"/>
    <property type="molecule type" value="Genomic_DNA"/>
</dbReference>
<organism evidence="5 6">
    <name type="scientific">Peptostreptococcus stomatis DSM 17678</name>
    <dbReference type="NCBI Taxonomy" id="596315"/>
    <lineage>
        <taxon>Bacteria</taxon>
        <taxon>Bacillati</taxon>
        <taxon>Bacillota</taxon>
        <taxon>Clostridia</taxon>
        <taxon>Peptostreptococcales</taxon>
        <taxon>Peptostreptococcaceae</taxon>
        <taxon>Peptostreptococcus</taxon>
    </lineage>
</organism>
<dbReference type="PANTHER" id="PTHR42781">
    <property type="entry name" value="SPERMIDINE/PUTRESCINE IMPORT ATP-BINDING PROTEIN POTA"/>
    <property type="match status" value="1"/>
</dbReference>
<dbReference type="InterPro" id="IPR003593">
    <property type="entry name" value="AAA+_ATPase"/>
</dbReference>
<dbReference type="Gene3D" id="3.40.50.300">
    <property type="entry name" value="P-loop containing nucleotide triphosphate hydrolases"/>
    <property type="match status" value="1"/>
</dbReference>
<dbReference type="AlphaFoldDB" id="E0E4X9"/>
<accession>E0E4X9</accession>